<dbReference type="EMBL" id="BQNB010010355">
    <property type="protein sequence ID" value="GJS76170.1"/>
    <property type="molecule type" value="Genomic_DNA"/>
</dbReference>
<accession>A0ABQ4YEL1</accession>
<keyword evidence="2" id="KW-1185">Reference proteome</keyword>
<dbReference type="PANTHER" id="PTHR34222">
    <property type="entry name" value="GAG_PRE-INTEGRS DOMAIN-CONTAINING PROTEIN"/>
    <property type="match status" value="1"/>
</dbReference>
<evidence type="ECO:0000313" key="1">
    <source>
        <dbReference type="EMBL" id="GJS76170.1"/>
    </source>
</evidence>
<name>A0ABQ4YEL1_9ASTR</name>
<reference evidence="1" key="1">
    <citation type="journal article" date="2022" name="Int. J. Mol. Sci.">
        <title>Draft Genome of Tanacetum Coccineum: Genomic Comparison of Closely Related Tanacetum-Family Plants.</title>
        <authorList>
            <person name="Yamashiro T."/>
            <person name="Shiraishi A."/>
            <person name="Nakayama K."/>
            <person name="Satake H."/>
        </authorList>
    </citation>
    <scope>NUCLEOTIDE SEQUENCE</scope>
</reference>
<sequence>MYLRGRGKIDYLTSETKEPPVKETSHAVWDAENNMVMPWHRMWQDLDLFNDYEWKCIEDSKHFKNLVEKNRIYKFLAGLDVEYDEVRGRILGKQPLPPIGEVFSEVRSEESRRSVMLGKKGDVTTVESSALAAGSSNSGRAFPTANEVEHVPTFPFSKEQMDQLKKLLATSSTSG</sequence>
<dbReference type="Proteomes" id="UP001151760">
    <property type="component" value="Unassembled WGS sequence"/>
</dbReference>
<reference evidence="1" key="2">
    <citation type="submission" date="2022-01" db="EMBL/GenBank/DDBJ databases">
        <authorList>
            <person name="Yamashiro T."/>
            <person name="Shiraishi A."/>
            <person name="Satake H."/>
            <person name="Nakayama K."/>
        </authorList>
    </citation>
    <scope>NUCLEOTIDE SEQUENCE</scope>
</reference>
<proteinExistence type="predicted"/>
<protein>
    <submittedName>
        <fullName evidence="1">Uncharacterized protein</fullName>
    </submittedName>
</protein>
<organism evidence="1 2">
    <name type="scientific">Tanacetum coccineum</name>
    <dbReference type="NCBI Taxonomy" id="301880"/>
    <lineage>
        <taxon>Eukaryota</taxon>
        <taxon>Viridiplantae</taxon>
        <taxon>Streptophyta</taxon>
        <taxon>Embryophyta</taxon>
        <taxon>Tracheophyta</taxon>
        <taxon>Spermatophyta</taxon>
        <taxon>Magnoliopsida</taxon>
        <taxon>eudicotyledons</taxon>
        <taxon>Gunneridae</taxon>
        <taxon>Pentapetalae</taxon>
        <taxon>asterids</taxon>
        <taxon>campanulids</taxon>
        <taxon>Asterales</taxon>
        <taxon>Asteraceae</taxon>
        <taxon>Asteroideae</taxon>
        <taxon>Anthemideae</taxon>
        <taxon>Anthemidinae</taxon>
        <taxon>Tanacetum</taxon>
    </lineage>
</organism>
<gene>
    <name evidence="1" type="ORF">Tco_0726051</name>
</gene>
<comment type="caution">
    <text evidence="1">The sequence shown here is derived from an EMBL/GenBank/DDBJ whole genome shotgun (WGS) entry which is preliminary data.</text>
</comment>
<dbReference type="PANTHER" id="PTHR34222:SF40">
    <property type="match status" value="1"/>
</dbReference>
<evidence type="ECO:0000313" key="2">
    <source>
        <dbReference type="Proteomes" id="UP001151760"/>
    </source>
</evidence>